<dbReference type="EMBL" id="AANZ01000012">
    <property type="protein sequence ID" value="EAQ79882.1"/>
    <property type="molecule type" value="Genomic_DNA"/>
</dbReference>
<evidence type="ECO:0000313" key="1">
    <source>
        <dbReference type="EMBL" id="EAQ79882.1"/>
    </source>
</evidence>
<accession>A3ZUH2</accession>
<name>A3ZUH2_9BACT</name>
<dbReference type="AlphaFoldDB" id="A3ZUH2"/>
<gene>
    <name evidence="1" type="ORF">DSM3645_22119</name>
</gene>
<protein>
    <submittedName>
        <fullName evidence="1">Uncharacterized protein</fullName>
    </submittedName>
</protein>
<sequence length="76" mass="8323">MAIDLGVVRRAEEIGRMVAPAAVGISLKIVSGQGARFWGRLWDEDLAAVWDRWRGGDCCADGYFGADWMTDTHGLP</sequence>
<dbReference type="HOGENOM" id="CLU_2647283_0_0_0"/>
<reference evidence="1 2" key="1">
    <citation type="submission" date="2006-02" db="EMBL/GenBank/DDBJ databases">
        <authorList>
            <person name="Amann R."/>
            <person name="Ferriera S."/>
            <person name="Johnson J."/>
            <person name="Kravitz S."/>
            <person name="Halpern A."/>
            <person name="Remington K."/>
            <person name="Beeson K."/>
            <person name="Tran B."/>
            <person name="Rogers Y.-H."/>
            <person name="Friedman R."/>
            <person name="Venter J.C."/>
        </authorList>
    </citation>
    <scope>NUCLEOTIDE SEQUENCE [LARGE SCALE GENOMIC DNA]</scope>
    <source>
        <strain evidence="1 2">DSM 3645</strain>
    </source>
</reference>
<comment type="caution">
    <text evidence="1">The sequence shown here is derived from an EMBL/GenBank/DDBJ whole genome shotgun (WGS) entry which is preliminary data.</text>
</comment>
<evidence type="ECO:0000313" key="2">
    <source>
        <dbReference type="Proteomes" id="UP000004358"/>
    </source>
</evidence>
<organism evidence="1 2">
    <name type="scientific">Blastopirellula marina DSM 3645</name>
    <dbReference type="NCBI Taxonomy" id="314230"/>
    <lineage>
        <taxon>Bacteria</taxon>
        <taxon>Pseudomonadati</taxon>
        <taxon>Planctomycetota</taxon>
        <taxon>Planctomycetia</taxon>
        <taxon>Pirellulales</taxon>
        <taxon>Pirellulaceae</taxon>
        <taxon>Blastopirellula</taxon>
    </lineage>
</organism>
<dbReference type="Proteomes" id="UP000004358">
    <property type="component" value="Unassembled WGS sequence"/>
</dbReference>
<proteinExistence type="predicted"/>